<dbReference type="Proteomes" id="UP000654345">
    <property type="component" value="Unassembled WGS sequence"/>
</dbReference>
<keyword evidence="1 6" id="KW-0597">Phosphoprotein</keyword>
<evidence type="ECO:0000256" key="2">
    <source>
        <dbReference type="ARBA" id="ARBA00023012"/>
    </source>
</evidence>
<dbReference type="Pfam" id="PF00072">
    <property type="entry name" value="Response_reg"/>
    <property type="match status" value="1"/>
</dbReference>
<dbReference type="Gene3D" id="3.40.50.2300">
    <property type="match status" value="1"/>
</dbReference>
<evidence type="ECO:0000256" key="5">
    <source>
        <dbReference type="ARBA" id="ARBA00023163"/>
    </source>
</evidence>
<organism evidence="10 11">
    <name type="scientific">Ktedonobacter robiniae</name>
    <dbReference type="NCBI Taxonomy" id="2778365"/>
    <lineage>
        <taxon>Bacteria</taxon>
        <taxon>Bacillati</taxon>
        <taxon>Chloroflexota</taxon>
        <taxon>Ktedonobacteria</taxon>
        <taxon>Ktedonobacterales</taxon>
        <taxon>Ktedonobacteraceae</taxon>
        <taxon>Ktedonobacter</taxon>
    </lineage>
</organism>
<evidence type="ECO:0000313" key="10">
    <source>
        <dbReference type="EMBL" id="GHO60369.1"/>
    </source>
</evidence>
<reference evidence="10 11" key="1">
    <citation type="journal article" date="2021" name="Int. J. Syst. Evol. Microbiol.">
        <title>Reticulibacter mediterranei gen. nov., sp. nov., within the new family Reticulibacteraceae fam. nov., and Ktedonospora formicarum gen. nov., sp. nov., Ktedonobacter robiniae sp. nov., Dictyobacter formicarum sp. nov. and Dictyobacter arantiisoli sp. nov., belonging to the class Ktedonobacteria.</title>
        <authorList>
            <person name="Yabe S."/>
            <person name="Zheng Y."/>
            <person name="Wang C.M."/>
            <person name="Sakai Y."/>
            <person name="Abe K."/>
            <person name="Yokota A."/>
            <person name="Donadio S."/>
            <person name="Cavaletti L."/>
            <person name="Monciardini P."/>
        </authorList>
    </citation>
    <scope>NUCLEOTIDE SEQUENCE [LARGE SCALE GENOMIC DNA]</scope>
    <source>
        <strain evidence="10 11">SOSP1-30</strain>
    </source>
</reference>
<evidence type="ECO:0000256" key="3">
    <source>
        <dbReference type="ARBA" id="ARBA00023015"/>
    </source>
</evidence>
<evidence type="ECO:0000256" key="6">
    <source>
        <dbReference type="PROSITE-ProRule" id="PRU00169"/>
    </source>
</evidence>
<dbReference type="SMART" id="SM00448">
    <property type="entry name" value="REC"/>
    <property type="match status" value="1"/>
</dbReference>
<name>A0ABQ3V649_9CHLR</name>
<dbReference type="SMART" id="SM00862">
    <property type="entry name" value="Trans_reg_C"/>
    <property type="match status" value="1"/>
</dbReference>
<keyword evidence="2" id="KW-0902">Two-component regulatory system</keyword>
<evidence type="ECO:0000259" key="9">
    <source>
        <dbReference type="PROSITE" id="PS51755"/>
    </source>
</evidence>
<feature type="domain" description="OmpR/PhoB-type" evidence="9">
    <location>
        <begin position="129"/>
        <end position="228"/>
    </location>
</feature>
<feature type="domain" description="Response regulatory" evidence="8">
    <location>
        <begin position="4"/>
        <end position="117"/>
    </location>
</feature>
<gene>
    <name evidence="10" type="ORF">KSB_88440</name>
</gene>
<keyword evidence="11" id="KW-1185">Reference proteome</keyword>
<protein>
    <submittedName>
        <fullName evidence="10">DNA-binding response regulator</fullName>
    </submittedName>
</protein>
<dbReference type="Pfam" id="PF00486">
    <property type="entry name" value="Trans_reg_C"/>
    <property type="match status" value="1"/>
</dbReference>
<keyword evidence="4 7" id="KW-0238">DNA-binding</keyword>
<dbReference type="InterPro" id="IPR001789">
    <property type="entry name" value="Sig_transdc_resp-reg_receiver"/>
</dbReference>
<dbReference type="PROSITE" id="PS50110">
    <property type="entry name" value="RESPONSE_REGULATORY"/>
    <property type="match status" value="1"/>
</dbReference>
<dbReference type="InterPro" id="IPR039420">
    <property type="entry name" value="WalR-like"/>
</dbReference>
<sequence>MQHTILVVDDDRKIVDLIRIYLEKERYQVIIASDGSQALKLARQKQLSLIILDWMLPDIDGLDVCRILRAECDIPIIMLTARSTEDDTLLGLNLGADDYLTKPFSPRELVARVRVVLRRANQQKEDDRLPALRLGDLVVDFEAHEARLHHTVVRLTPKEFKLLETLAREPGRAFSRAELVTRVFGIDYEGFDRTIDVHLMNLRKKIEPFPDQPVYLHTVYGVGYKLRKENEDEDS</sequence>
<keyword evidence="5" id="KW-0804">Transcription</keyword>
<evidence type="ECO:0000259" key="8">
    <source>
        <dbReference type="PROSITE" id="PS50110"/>
    </source>
</evidence>
<dbReference type="PROSITE" id="PS51755">
    <property type="entry name" value="OMPR_PHOB"/>
    <property type="match status" value="1"/>
</dbReference>
<dbReference type="InterPro" id="IPR016032">
    <property type="entry name" value="Sig_transdc_resp-reg_C-effctor"/>
</dbReference>
<accession>A0ABQ3V649</accession>
<dbReference type="Gene3D" id="6.10.250.690">
    <property type="match status" value="1"/>
</dbReference>
<comment type="caution">
    <text evidence="10">The sequence shown here is derived from an EMBL/GenBank/DDBJ whole genome shotgun (WGS) entry which is preliminary data.</text>
</comment>
<dbReference type="InterPro" id="IPR036388">
    <property type="entry name" value="WH-like_DNA-bd_sf"/>
</dbReference>
<dbReference type="PANTHER" id="PTHR48111">
    <property type="entry name" value="REGULATOR OF RPOS"/>
    <property type="match status" value="1"/>
</dbReference>
<dbReference type="GO" id="GO:0003677">
    <property type="term" value="F:DNA binding"/>
    <property type="evidence" value="ECO:0007669"/>
    <property type="project" value="UniProtKB-KW"/>
</dbReference>
<dbReference type="SUPFAM" id="SSF46894">
    <property type="entry name" value="C-terminal effector domain of the bipartite response regulators"/>
    <property type="match status" value="1"/>
</dbReference>
<evidence type="ECO:0000256" key="7">
    <source>
        <dbReference type="PROSITE-ProRule" id="PRU01091"/>
    </source>
</evidence>
<dbReference type="CDD" id="cd17574">
    <property type="entry name" value="REC_OmpR"/>
    <property type="match status" value="1"/>
</dbReference>
<evidence type="ECO:0000256" key="1">
    <source>
        <dbReference type="ARBA" id="ARBA00022553"/>
    </source>
</evidence>
<dbReference type="InterPro" id="IPR001867">
    <property type="entry name" value="OmpR/PhoB-type_DNA-bd"/>
</dbReference>
<dbReference type="SUPFAM" id="SSF52172">
    <property type="entry name" value="CheY-like"/>
    <property type="match status" value="1"/>
</dbReference>
<evidence type="ECO:0000256" key="4">
    <source>
        <dbReference type="ARBA" id="ARBA00023125"/>
    </source>
</evidence>
<dbReference type="CDD" id="cd00383">
    <property type="entry name" value="trans_reg_C"/>
    <property type="match status" value="1"/>
</dbReference>
<evidence type="ECO:0000313" key="11">
    <source>
        <dbReference type="Proteomes" id="UP000654345"/>
    </source>
</evidence>
<feature type="modified residue" description="4-aspartylphosphate" evidence="6">
    <location>
        <position position="53"/>
    </location>
</feature>
<dbReference type="RefSeq" id="WP_201376508.1">
    <property type="nucleotide sequence ID" value="NZ_BNJG01000005.1"/>
</dbReference>
<dbReference type="EMBL" id="BNJG01000005">
    <property type="protein sequence ID" value="GHO60369.1"/>
    <property type="molecule type" value="Genomic_DNA"/>
</dbReference>
<dbReference type="PANTHER" id="PTHR48111:SF1">
    <property type="entry name" value="TWO-COMPONENT RESPONSE REGULATOR ORR33"/>
    <property type="match status" value="1"/>
</dbReference>
<proteinExistence type="predicted"/>
<dbReference type="Gene3D" id="1.10.10.10">
    <property type="entry name" value="Winged helix-like DNA-binding domain superfamily/Winged helix DNA-binding domain"/>
    <property type="match status" value="1"/>
</dbReference>
<keyword evidence="3" id="KW-0805">Transcription regulation</keyword>
<feature type="DNA-binding region" description="OmpR/PhoB-type" evidence="7">
    <location>
        <begin position="129"/>
        <end position="228"/>
    </location>
</feature>
<dbReference type="InterPro" id="IPR011006">
    <property type="entry name" value="CheY-like_superfamily"/>
</dbReference>